<keyword evidence="1" id="KW-0175">Coiled coil</keyword>
<reference evidence="3 4" key="1">
    <citation type="journal article" date="2018" name="Mycol. Prog.">
        <title>Coniella lustricola, a new species from submerged detritus.</title>
        <authorList>
            <person name="Raudabaugh D.B."/>
            <person name="Iturriaga T."/>
            <person name="Carver A."/>
            <person name="Mondo S."/>
            <person name="Pangilinan J."/>
            <person name="Lipzen A."/>
            <person name="He G."/>
            <person name="Amirebrahimi M."/>
            <person name="Grigoriev I.V."/>
            <person name="Miller A.N."/>
        </authorList>
    </citation>
    <scope>NUCLEOTIDE SEQUENCE [LARGE SCALE GENOMIC DNA]</scope>
    <source>
        <strain evidence="3 4">B22-T-1</strain>
    </source>
</reference>
<evidence type="ECO:0000256" key="2">
    <source>
        <dbReference type="SAM" id="MobiDB-lite"/>
    </source>
</evidence>
<proteinExistence type="predicted"/>
<organism evidence="3 4">
    <name type="scientific">Coniella lustricola</name>
    <dbReference type="NCBI Taxonomy" id="2025994"/>
    <lineage>
        <taxon>Eukaryota</taxon>
        <taxon>Fungi</taxon>
        <taxon>Dikarya</taxon>
        <taxon>Ascomycota</taxon>
        <taxon>Pezizomycotina</taxon>
        <taxon>Sordariomycetes</taxon>
        <taxon>Sordariomycetidae</taxon>
        <taxon>Diaporthales</taxon>
        <taxon>Schizoparmaceae</taxon>
        <taxon>Coniella</taxon>
    </lineage>
</organism>
<keyword evidence="4" id="KW-1185">Reference proteome</keyword>
<name>A0A2T3A318_9PEZI</name>
<gene>
    <name evidence="3" type="ORF">BD289DRAFT_438293</name>
</gene>
<evidence type="ECO:0008006" key="5">
    <source>
        <dbReference type="Google" id="ProtNLM"/>
    </source>
</evidence>
<dbReference type="Proteomes" id="UP000241462">
    <property type="component" value="Unassembled WGS sequence"/>
</dbReference>
<feature type="region of interest" description="Disordered" evidence="2">
    <location>
        <begin position="103"/>
        <end position="172"/>
    </location>
</feature>
<feature type="compositionally biased region" description="Polar residues" evidence="2">
    <location>
        <begin position="153"/>
        <end position="172"/>
    </location>
</feature>
<dbReference type="EMBL" id="KZ678489">
    <property type="protein sequence ID" value="PSR81970.1"/>
    <property type="molecule type" value="Genomic_DNA"/>
</dbReference>
<accession>A0A2T3A318</accession>
<evidence type="ECO:0000256" key="1">
    <source>
        <dbReference type="SAM" id="Coils"/>
    </source>
</evidence>
<dbReference type="PROSITE" id="PS51257">
    <property type="entry name" value="PROKAR_LIPOPROTEIN"/>
    <property type="match status" value="1"/>
</dbReference>
<evidence type="ECO:0000313" key="3">
    <source>
        <dbReference type="EMBL" id="PSR81970.1"/>
    </source>
</evidence>
<protein>
    <recommendedName>
        <fullName evidence="5">Pentatricopeptide repeat protein</fullName>
    </recommendedName>
</protein>
<dbReference type="AlphaFoldDB" id="A0A2T3A318"/>
<feature type="coiled-coil region" evidence="1">
    <location>
        <begin position="1046"/>
        <end position="1080"/>
    </location>
</feature>
<dbReference type="STRING" id="2025994.A0A2T3A318"/>
<dbReference type="OrthoDB" id="185373at2759"/>
<sequence>MSFSLLRVPKKAALTALHGLVVGTSCGLVLITEDRRRRINQARTVLSNSDKIRSAKQYHGSRSSIEDQLGVPSVGLRPTSSLSLHQVVVQNYEAQPEFIWSQDTNHNKLAPPDTADKVERGLLPPPAQPSPRADSYDVSRQGSSAHTEHTESPDQINTASSPAAGPDQTSPFSRVSRFHAVSTTQQLAPSLFDFKVPVRPDSSPVEIPHKFTAYLHGKKPLEVAQLIQEKIELHDAEAAQEGLTALKEILLKSDYAVEEKSALVRAAVSLCCQSQELGEMQLATEALHCLVRLGPLTVADYYASDPQNVIEHALMGVEVDIKQLVAGSAGSRAAAEHTATGAVEIPTNKAAVQSPNVTHKQRQLAARKTLKRAIDLLMPRFEEGELPASRVQEWLPAAEKAMNLALDLDIMIEQAANIFWRIQHYNADLHGVIVQRYMARLQAQGRSKPIVSTFNLVRHRLAQYMPDTWSAIGDIVVAAVEDCPGQDSAKVLRHMVEFCPKQLSQPAKPLRTSWITKLLYCHWQRCRDFDGVLAVFRQFEQVGGFNLAVHVDGVYRVMIQTAVEAEQWSAMDELLRELEVVKPTSAKEARILGLVALAKAKVGDWSGVWAEFEKMEIRDRIEAVFSPILYEYSKSHTTREVEDFLKNYIRNMDLPIGPYIVNMVANRYGDVRDHQSFLDWLLFCTSQGFKIDAAFGQAIIYNCRRRWDFALDDLKTIYHTLRVLSSDFADQVTENEMVSTALRTHMRASQPFIKRQILSVSAKLHRPHLAGNASDMRVNMKQAYATRKYSAVLSLYKSACKQGVFLDDGHLRLAVMACLKPGDQLGIALDLIKEGKARGMNVSSVVTPIFTMQAQKMFSQHHNLPENRDMLLIKAKDLVTSFEERGLDVGHAALMRTAHLLLRARHHEGALSFAYLALEQRGVQQPDDVATFQLFIGAFAYKADVDGLRWTIGSAVHMQYYHKGSVYRALKDARNLLQKHIQSRDVKEALWVLEQGLDKVRIARHQLQQDQRALERTTLEIMKNAALDASDQPTDHETLLKRAEIIRQLEEKDLREREEAERTRVEMRRERELRRRAAEEVMEQNAGAADVMEMILEQGKHEVAGEF</sequence>
<evidence type="ECO:0000313" key="4">
    <source>
        <dbReference type="Proteomes" id="UP000241462"/>
    </source>
</evidence>
<dbReference type="InParanoid" id="A0A2T3A318"/>